<dbReference type="Pfam" id="PF00643">
    <property type="entry name" value="zf-B_box"/>
    <property type="match status" value="1"/>
</dbReference>
<name>A0A8X6GZG5_TRICU</name>
<feature type="domain" description="Tudor" evidence="8">
    <location>
        <begin position="509"/>
        <end position="597"/>
    </location>
</feature>
<dbReference type="SMART" id="SM00333">
    <property type="entry name" value="TUDOR"/>
    <property type="match status" value="5"/>
</dbReference>
<dbReference type="Gene3D" id="2.30.30.140">
    <property type="match status" value="5"/>
</dbReference>
<reference evidence="9" key="1">
    <citation type="submission" date="2020-07" db="EMBL/GenBank/DDBJ databases">
        <title>Multicomponent nature underlies the extraordinary mechanical properties of spider dragline silk.</title>
        <authorList>
            <person name="Kono N."/>
            <person name="Nakamura H."/>
            <person name="Mori M."/>
            <person name="Yoshida Y."/>
            <person name="Ohtoshi R."/>
            <person name="Malay A.D."/>
            <person name="Moran D.A.P."/>
            <person name="Tomita M."/>
            <person name="Numata K."/>
            <person name="Arakawa K."/>
        </authorList>
    </citation>
    <scope>NUCLEOTIDE SEQUENCE</scope>
</reference>
<dbReference type="SUPFAM" id="SSF63748">
    <property type="entry name" value="Tudor/PWWP/MBT"/>
    <property type="match status" value="5"/>
</dbReference>
<dbReference type="SUPFAM" id="SSF57845">
    <property type="entry name" value="B-box zinc-binding domain"/>
    <property type="match status" value="1"/>
</dbReference>
<dbReference type="Gene3D" id="3.30.40.10">
    <property type="entry name" value="Zinc/RING finger domain, C3HC4 (zinc finger)"/>
    <property type="match status" value="1"/>
</dbReference>
<comment type="caution">
    <text evidence="9">The sequence shown here is derived from an EMBL/GenBank/DDBJ whole genome shotgun (WGS) entry which is preliminary data.</text>
</comment>
<dbReference type="GO" id="GO:0008270">
    <property type="term" value="F:zinc ion binding"/>
    <property type="evidence" value="ECO:0007669"/>
    <property type="project" value="UniProtKB-KW"/>
</dbReference>
<keyword evidence="2 4" id="KW-0863">Zinc-finger</keyword>
<dbReference type="InterPro" id="IPR035437">
    <property type="entry name" value="SNase_OB-fold_sf"/>
</dbReference>
<dbReference type="FunFam" id="2.30.30.140:FF:000018">
    <property type="entry name" value="Serine/threonine-protein kinase 31"/>
    <property type="match status" value="3"/>
</dbReference>
<dbReference type="EMBL" id="BMAO01026945">
    <property type="protein sequence ID" value="GFR13574.1"/>
    <property type="molecule type" value="Genomic_DNA"/>
</dbReference>
<dbReference type="InterPro" id="IPR017907">
    <property type="entry name" value="Znf_RING_CS"/>
</dbReference>
<dbReference type="PROSITE" id="PS50119">
    <property type="entry name" value="ZF_BBOX"/>
    <property type="match status" value="1"/>
</dbReference>
<dbReference type="Pfam" id="PF00567">
    <property type="entry name" value="TUDOR"/>
    <property type="match status" value="6"/>
</dbReference>
<dbReference type="InterPro" id="IPR002999">
    <property type="entry name" value="Tudor"/>
</dbReference>
<dbReference type="Gene3D" id="3.30.160.60">
    <property type="entry name" value="Classic Zinc Finger"/>
    <property type="match status" value="1"/>
</dbReference>
<feature type="coiled-coil region" evidence="5">
    <location>
        <begin position="274"/>
        <end position="326"/>
    </location>
</feature>
<dbReference type="InterPro" id="IPR000315">
    <property type="entry name" value="Znf_B-box"/>
</dbReference>
<organism evidence="9 10">
    <name type="scientific">Trichonephila clavata</name>
    <name type="common">Joro spider</name>
    <name type="synonym">Nephila clavata</name>
    <dbReference type="NCBI Taxonomy" id="2740835"/>
    <lineage>
        <taxon>Eukaryota</taxon>
        <taxon>Metazoa</taxon>
        <taxon>Ecdysozoa</taxon>
        <taxon>Arthropoda</taxon>
        <taxon>Chelicerata</taxon>
        <taxon>Arachnida</taxon>
        <taxon>Araneae</taxon>
        <taxon>Araneomorphae</taxon>
        <taxon>Entelegynae</taxon>
        <taxon>Araneoidea</taxon>
        <taxon>Nephilidae</taxon>
        <taxon>Trichonephila</taxon>
    </lineage>
</organism>
<dbReference type="Gene3D" id="2.40.50.90">
    <property type="match status" value="5"/>
</dbReference>
<evidence type="ECO:0000259" key="6">
    <source>
        <dbReference type="PROSITE" id="PS50089"/>
    </source>
</evidence>
<dbReference type="SMART" id="SM00184">
    <property type="entry name" value="RING"/>
    <property type="match status" value="1"/>
</dbReference>
<dbReference type="InterPro" id="IPR001841">
    <property type="entry name" value="Znf_RING"/>
</dbReference>
<gene>
    <name evidence="9" type="primary">Rnf17</name>
    <name evidence="9" type="ORF">TNCT_711381</name>
</gene>
<keyword evidence="3" id="KW-0862">Zinc</keyword>
<evidence type="ECO:0000256" key="1">
    <source>
        <dbReference type="ARBA" id="ARBA00022723"/>
    </source>
</evidence>
<feature type="domain" description="B box-type" evidence="7">
    <location>
        <begin position="179"/>
        <end position="216"/>
    </location>
</feature>
<proteinExistence type="predicted"/>
<feature type="domain" description="Tudor" evidence="8">
    <location>
        <begin position="1532"/>
        <end position="1590"/>
    </location>
</feature>
<evidence type="ECO:0000256" key="5">
    <source>
        <dbReference type="SAM" id="Coils"/>
    </source>
</evidence>
<evidence type="ECO:0000259" key="8">
    <source>
        <dbReference type="PROSITE" id="PS50304"/>
    </source>
</evidence>
<evidence type="ECO:0000313" key="9">
    <source>
        <dbReference type="EMBL" id="GFR13574.1"/>
    </source>
</evidence>
<evidence type="ECO:0000256" key="2">
    <source>
        <dbReference type="ARBA" id="ARBA00022771"/>
    </source>
</evidence>
<dbReference type="SUPFAM" id="SSF57850">
    <property type="entry name" value="RING/U-box"/>
    <property type="match status" value="1"/>
</dbReference>
<dbReference type="Proteomes" id="UP000887116">
    <property type="component" value="Unassembled WGS sequence"/>
</dbReference>
<feature type="domain" description="Tudor" evidence="8">
    <location>
        <begin position="1315"/>
        <end position="1375"/>
    </location>
</feature>
<feature type="coiled-coil region" evidence="5">
    <location>
        <begin position="998"/>
        <end position="1029"/>
    </location>
</feature>
<sequence length="1664" mass="188811">MLPSLKLFQCPRCNSSYSTKDSSRFHSVTKFPRILTCGHTICESCLLSEEKKSKSFPCPTCKEIINLNADDLPAKFLPDVYALGIVCANLKNPVPSVKVKMVPSCELKMQQNEESLKKLAFILVCGSCKKHQALWQCDECELNYCSLCFKEHHNDTDTEKHEGKKIFAEIYNSMVQEGCAVHESKAVEFYCEVDEELTCSYCMLMGNHVGHQVKTLVDKNKSCADDLKSSLENVSHMQKQLKYTDHLLCEIIPKEKVDISNTIKEVHDYFHKLHTSLQTRESELLQELQEISEKSTNSLEQMRFRVTNYERDLASIKKDAESVIENPHLAISAPALLKKIEECKDLPCHLVPILDGAEKTFNLDLNLDHEFEKNIKQLGQIHFNVKSRFALLPSSDIPENFCTEIPKSFDDKLQETLDTESCHSDSVETFSEDSLSMNSEKNQHSNVHTSFKYRDYAKMHPERVLVSHVINPSCFYVQRCSELRKLKTLSDAINKWCNSYESKKDKVVTLEPGNLYLVRYDKDRKWYRGRVKSIIEPKDDMIDNQASGMQLHVKTKDGKIASKDKELKAVVYFIDYGNISVISLPSFINILPRFLNLPGIAKECSLVDIEPPNKVKWSSECLSAFSQFVDKKRVVMQIFEERNNAYLVDLCQSPDSEISNDVPVSVRDALVFLEHAIFPTGKKPIRTRNRNDRNYMPPEPLRMNSNISAIVTHMSTASYLANLIFEMNETYETNNTLLHSIYAPHIGMICAARYSLDKQWYRAKVIGLPGGAKVKVQYVDFGNCEIIHHKYLRKLFDKFFKLNIQAISCKLAQVTYGDALGWNKKATEWLTNQVSRKQLTLKSLGMIPGENKTEVVLYYNENDSEICINALLVEEGLAKSTGPFSDVSAVRKRRDNFVHKNNSKPLASATSLSGVNSAMNYPELFNDIDIPVLQEDVENLQMDMSLNDAITEKEKCPRKDAASNKKYPSLATSLDSSNHPEVHVSHVISPGSFYIRMAGDEEKKLKLLMNDLQKAYENVEEELVDCSEGKAYAAFCTSKHMWLRGTVLEKLADNKVKIHYVDYGNTEILEMKHLRKLLAKFSEDKSFSVLCHLDGIIPAGDSSKWSHSACDYFLQLVAPHELLLFSSKGDIDEETKSLPSDLLIEKLIRGGALEPTQIEFVSLTDLILKKGYALPSRKRCTNQSSVKVTLDIPVNQATLISNSETEQKSSNNEVISLEQIPIETNEIVPLEELPSVTNEVVPFEKTELPPEKPTFQWKPAVPPLEETFKGFVTNVGEDGSIHLYVLQNGKSQVETITKALQFKYNKSKHTLLKKAPPIGEACIAKFSVDKAWYRGEIINVYSEKVKVNFVDYGNNEIVPLSEIRTDLIMRDFPRQCLECALFGFNITATSKWDEDLLIFLHTQLVEAEVTVEVKAPPDAYGRLQCVITTASGINVAELLLSMGFTDLSENSDQNIPNEVPDTFAKALEIREGDTYPICISQISSKNVVYIQVLKILNPKDEYEEKLNNNVEAFLQLIATLQEKAEHFPKLKNPLPGKPCCAKYSFDDNWYRCEVTDLTENGAVVLYVDYGNSEIVSLNDLKEIEHQFIDFPVQIRFCELHDLKNIGDVLSSRVEEILKSLMKSNQDIFAKVVVSGEISQIDLLLKSEDGSYKSPFEDLMRKETL</sequence>
<dbReference type="PROSITE" id="PS50304">
    <property type="entry name" value="TUDOR"/>
    <property type="match status" value="5"/>
</dbReference>
<protein>
    <submittedName>
        <fullName evidence="9">RING finger protein 17</fullName>
    </submittedName>
</protein>
<evidence type="ECO:0000313" key="10">
    <source>
        <dbReference type="Proteomes" id="UP000887116"/>
    </source>
</evidence>
<keyword evidence="5" id="KW-0175">Coiled coil</keyword>
<evidence type="ECO:0000256" key="4">
    <source>
        <dbReference type="PROSITE-ProRule" id="PRU00024"/>
    </source>
</evidence>
<dbReference type="CDD" id="cd19756">
    <property type="entry name" value="Bbox2"/>
    <property type="match status" value="1"/>
</dbReference>
<dbReference type="CDD" id="cd19757">
    <property type="entry name" value="Bbox1"/>
    <property type="match status" value="1"/>
</dbReference>
<dbReference type="SMART" id="SM00336">
    <property type="entry name" value="BBOX"/>
    <property type="match status" value="1"/>
</dbReference>
<feature type="domain" description="Tudor" evidence="8">
    <location>
        <begin position="743"/>
        <end position="802"/>
    </location>
</feature>
<dbReference type="PROSITE" id="PS00518">
    <property type="entry name" value="ZF_RING_1"/>
    <property type="match status" value="1"/>
</dbReference>
<dbReference type="PANTHER" id="PTHR16442:SF1">
    <property type="entry name" value="RING FINGER PROTEIN 17"/>
    <property type="match status" value="1"/>
</dbReference>
<feature type="domain" description="Tudor" evidence="8">
    <location>
        <begin position="1025"/>
        <end position="1084"/>
    </location>
</feature>
<dbReference type="PANTHER" id="PTHR16442">
    <property type="entry name" value="RING FINGER PROTEIN 17"/>
    <property type="match status" value="1"/>
</dbReference>
<evidence type="ECO:0000259" key="7">
    <source>
        <dbReference type="PROSITE" id="PS50119"/>
    </source>
</evidence>
<feature type="domain" description="RING-type" evidence="6">
    <location>
        <begin position="10"/>
        <end position="62"/>
    </location>
</feature>
<evidence type="ECO:0000256" key="3">
    <source>
        <dbReference type="ARBA" id="ARBA00022833"/>
    </source>
</evidence>
<dbReference type="GO" id="GO:0005737">
    <property type="term" value="C:cytoplasm"/>
    <property type="evidence" value="ECO:0007669"/>
    <property type="project" value="UniProtKB-ARBA"/>
</dbReference>
<dbReference type="OrthoDB" id="6422834at2759"/>
<keyword evidence="10" id="KW-1185">Reference proteome</keyword>
<dbReference type="CDD" id="cd20379">
    <property type="entry name" value="Tudor_dTUD-like"/>
    <property type="match status" value="1"/>
</dbReference>
<accession>A0A8X6GZG5</accession>
<dbReference type="PROSITE" id="PS50089">
    <property type="entry name" value="ZF_RING_2"/>
    <property type="match status" value="1"/>
</dbReference>
<dbReference type="InterPro" id="IPR013083">
    <property type="entry name" value="Znf_RING/FYVE/PHD"/>
</dbReference>
<keyword evidence="1" id="KW-0479">Metal-binding</keyword>